<feature type="non-terminal residue" evidence="1">
    <location>
        <position position="1"/>
    </location>
</feature>
<name>A0A8S3BWZ3_9BILA</name>
<gene>
    <name evidence="1" type="ORF">SMN809_LOCUS50175</name>
</gene>
<feature type="non-terminal residue" evidence="1">
    <location>
        <position position="61"/>
    </location>
</feature>
<dbReference type="EMBL" id="CAJOBI010165417">
    <property type="protein sequence ID" value="CAF4867542.1"/>
    <property type="molecule type" value="Genomic_DNA"/>
</dbReference>
<reference evidence="1" key="1">
    <citation type="submission" date="2021-02" db="EMBL/GenBank/DDBJ databases">
        <authorList>
            <person name="Nowell W R."/>
        </authorList>
    </citation>
    <scope>NUCLEOTIDE SEQUENCE</scope>
</reference>
<sequence>AIFQLLDGCPPENVQLRKDIIVAARHFVSSDFRTLFIPHVKRFFDENLLLSTGYTARETLK</sequence>
<accession>A0A8S3BWZ3</accession>
<proteinExistence type="predicted"/>
<protein>
    <submittedName>
        <fullName evidence="1">Uncharacterized protein</fullName>
    </submittedName>
</protein>
<comment type="caution">
    <text evidence="1">The sequence shown here is derived from an EMBL/GenBank/DDBJ whole genome shotgun (WGS) entry which is preliminary data.</text>
</comment>
<dbReference type="InterPro" id="IPR046807">
    <property type="entry name" value="Tra1_central"/>
</dbReference>
<dbReference type="Proteomes" id="UP000676336">
    <property type="component" value="Unassembled WGS sequence"/>
</dbReference>
<evidence type="ECO:0000313" key="2">
    <source>
        <dbReference type="Proteomes" id="UP000676336"/>
    </source>
</evidence>
<dbReference type="AlphaFoldDB" id="A0A8S3BWZ3"/>
<organism evidence="1 2">
    <name type="scientific">Rotaria magnacalcarata</name>
    <dbReference type="NCBI Taxonomy" id="392030"/>
    <lineage>
        <taxon>Eukaryota</taxon>
        <taxon>Metazoa</taxon>
        <taxon>Spiralia</taxon>
        <taxon>Gnathifera</taxon>
        <taxon>Rotifera</taxon>
        <taxon>Eurotatoria</taxon>
        <taxon>Bdelloidea</taxon>
        <taxon>Philodinida</taxon>
        <taxon>Philodinidae</taxon>
        <taxon>Rotaria</taxon>
    </lineage>
</organism>
<evidence type="ECO:0000313" key="1">
    <source>
        <dbReference type="EMBL" id="CAF4867542.1"/>
    </source>
</evidence>
<dbReference type="Pfam" id="PF20175">
    <property type="entry name" value="Tra1_central"/>
    <property type="match status" value="1"/>
</dbReference>